<gene>
    <name evidence="2" type="ORF">AsAng_0012980</name>
</gene>
<organism evidence="2 3">
    <name type="scientific">Aureispira anguillae</name>
    <dbReference type="NCBI Taxonomy" id="2864201"/>
    <lineage>
        <taxon>Bacteria</taxon>
        <taxon>Pseudomonadati</taxon>
        <taxon>Bacteroidota</taxon>
        <taxon>Saprospiria</taxon>
        <taxon>Saprospirales</taxon>
        <taxon>Saprospiraceae</taxon>
        <taxon>Aureispira</taxon>
    </lineage>
</organism>
<protein>
    <submittedName>
        <fullName evidence="2">Uncharacterized protein</fullName>
    </submittedName>
</protein>
<accession>A0A915YCK6</accession>
<sequence length="67" mass="8002">MLYFRAFTFIYKILIHMKKLKKTRAKLRPGEEVVGMAVPDFLLNEEHQKKLRKPKSNSKPKSNRKRS</sequence>
<reference evidence="2" key="1">
    <citation type="submission" date="2022-09" db="EMBL/GenBank/DDBJ databases">
        <title>Aureispira anguillicida sp. nov., isolated from Leptocephalus of Japanese eel Anguilla japonica.</title>
        <authorList>
            <person name="Yuasa K."/>
            <person name="Mekata T."/>
            <person name="Ikunari K."/>
        </authorList>
    </citation>
    <scope>NUCLEOTIDE SEQUENCE</scope>
    <source>
        <strain evidence="2">EL160426</strain>
    </source>
</reference>
<feature type="region of interest" description="Disordered" evidence="1">
    <location>
        <begin position="45"/>
        <end position="67"/>
    </location>
</feature>
<dbReference type="EMBL" id="AP026867">
    <property type="protein sequence ID" value="BDS10590.1"/>
    <property type="molecule type" value="Genomic_DNA"/>
</dbReference>
<dbReference type="KEGG" id="aup:AsAng_0012980"/>
<feature type="compositionally biased region" description="Basic residues" evidence="1">
    <location>
        <begin position="49"/>
        <end position="67"/>
    </location>
</feature>
<name>A0A915YCK6_9BACT</name>
<proteinExistence type="predicted"/>
<dbReference type="AlphaFoldDB" id="A0A915YCK6"/>
<keyword evidence="3" id="KW-1185">Reference proteome</keyword>
<evidence type="ECO:0000313" key="3">
    <source>
        <dbReference type="Proteomes" id="UP001060919"/>
    </source>
</evidence>
<dbReference type="Proteomes" id="UP001060919">
    <property type="component" value="Chromosome"/>
</dbReference>
<evidence type="ECO:0000313" key="2">
    <source>
        <dbReference type="EMBL" id="BDS10590.1"/>
    </source>
</evidence>
<evidence type="ECO:0000256" key="1">
    <source>
        <dbReference type="SAM" id="MobiDB-lite"/>
    </source>
</evidence>